<dbReference type="PROSITE" id="PS51175">
    <property type="entry name" value="CBM6"/>
    <property type="match status" value="2"/>
</dbReference>
<comment type="similarity">
    <text evidence="1 5">Belongs to the glycosyl hydrolase 27 family.</text>
</comment>
<organism evidence="9 10">
    <name type="scientific">Nonomuraea solani</name>
    <dbReference type="NCBI Taxonomy" id="1144553"/>
    <lineage>
        <taxon>Bacteria</taxon>
        <taxon>Bacillati</taxon>
        <taxon>Actinomycetota</taxon>
        <taxon>Actinomycetes</taxon>
        <taxon>Streptosporangiales</taxon>
        <taxon>Streptosporangiaceae</taxon>
        <taxon>Nonomuraea</taxon>
    </lineage>
</organism>
<dbReference type="Gene3D" id="3.20.20.70">
    <property type="entry name" value="Aldolase class I"/>
    <property type="match status" value="1"/>
</dbReference>
<feature type="domain" description="F5/8 type C" evidence="7">
    <location>
        <begin position="429"/>
        <end position="551"/>
    </location>
</feature>
<dbReference type="OrthoDB" id="3196343at2"/>
<evidence type="ECO:0000259" key="8">
    <source>
        <dbReference type="PROSITE" id="PS51175"/>
    </source>
</evidence>
<dbReference type="InterPro" id="IPR008979">
    <property type="entry name" value="Galactose-bd-like_sf"/>
</dbReference>
<name>A0A1H6F0E3_9ACTN</name>
<gene>
    <name evidence="9" type="ORF">SAMN05444920_12836</name>
</gene>
<dbReference type="Gene3D" id="2.60.120.260">
    <property type="entry name" value="Galactose-binding domain-like"/>
    <property type="match status" value="3"/>
</dbReference>
<dbReference type="GO" id="GO:0005975">
    <property type="term" value="P:carbohydrate metabolic process"/>
    <property type="evidence" value="ECO:0007669"/>
    <property type="project" value="InterPro"/>
</dbReference>
<dbReference type="SMART" id="SM00812">
    <property type="entry name" value="Alpha_L_fucos"/>
    <property type="match status" value="1"/>
</dbReference>
<evidence type="ECO:0000313" key="9">
    <source>
        <dbReference type="EMBL" id="SEH02609.1"/>
    </source>
</evidence>
<dbReference type="GO" id="GO:0004560">
    <property type="term" value="F:alpha-L-fucosidase activity"/>
    <property type="evidence" value="ECO:0007669"/>
    <property type="project" value="InterPro"/>
</dbReference>
<dbReference type="InterPro" id="IPR002241">
    <property type="entry name" value="Glyco_hydro_27"/>
</dbReference>
<dbReference type="Gene3D" id="2.60.40.1180">
    <property type="entry name" value="Golgi alpha-mannosidase II"/>
    <property type="match status" value="1"/>
</dbReference>
<dbReference type="InterPro" id="IPR013785">
    <property type="entry name" value="Aldolase_TIM"/>
</dbReference>
<dbReference type="CDD" id="cd04082">
    <property type="entry name" value="CBM35_pectate_lyase-like"/>
    <property type="match status" value="2"/>
</dbReference>
<keyword evidence="10" id="KW-1185">Reference proteome</keyword>
<keyword evidence="3 5" id="KW-0378">Hydrolase</keyword>
<dbReference type="CDD" id="cd14792">
    <property type="entry name" value="GH27"/>
    <property type="match status" value="1"/>
</dbReference>
<feature type="chain" id="PRO_5009297646" description="Alpha-galactosidase" evidence="6">
    <location>
        <begin position="25"/>
        <end position="1254"/>
    </location>
</feature>
<evidence type="ECO:0000256" key="2">
    <source>
        <dbReference type="ARBA" id="ARBA00022729"/>
    </source>
</evidence>
<dbReference type="Pfam" id="PF17801">
    <property type="entry name" value="Melibiase_C"/>
    <property type="match status" value="1"/>
</dbReference>
<dbReference type="InterPro" id="IPR000421">
    <property type="entry name" value="FA58C"/>
</dbReference>
<keyword evidence="4 5" id="KW-0326">Glycosidase</keyword>
<feature type="signal peptide" evidence="6">
    <location>
        <begin position="1"/>
        <end position="24"/>
    </location>
</feature>
<comment type="catalytic activity">
    <reaction evidence="5">
        <text>Hydrolysis of terminal, non-reducing alpha-D-galactose residues in alpha-D-galactosides, including galactose oligosaccharides, galactomannans and galactolipids.</text>
        <dbReference type="EC" id="3.2.1.22"/>
    </reaction>
</comment>
<reference evidence="9 10" key="1">
    <citation type="submission" date="2016-10" db="EMBL/GenBank/DDBJ databases">
        <authorList>
            <person name="de Groot N.N."/>
        </authorList>
    </citation>
    <scope>NUCLEOTIDE SEQUENCE [LARGE SCALE GENOMIC DNA]</scope>
    <source>
        <strain evidence="9 10">CGMCC 4.7037</strain>
    </source>
</reference>
<dbReference type="GO" id="GO:0004557">
    <property type="term" value="F:alpha-galactosidase activity"/>
    <property type="evidence" value="ECO:0007669"/>
    <property type="project" value="UniProtKB-EC"/>
</dbReference>
<feature type="domain" description="CBM6" evidence="8">
    <location>
        <begin position="583"/>
        <end position="705"/>
    </location>
</feature>
<evidence type="ECO:0000313" key="10">
    <source>
        <dbReference type="Proteomes" id="UP000236732"/>
    </source>
</evidence>
<evidence type="ECO:0000256" key="1">
    <source>
        <dbReference type="ARBA" id="ARBA00009743"/>
    </source>
</evidence>
<dbReference type="Pfam" id="PF16499">
    <property type="entry name" value="Melibiase_2"/>
    <property type="match status" value="2"/>
</dbReference>
<dbReference type="SUPFAM" id="SSF51011">
    <property type="entry name" value="Glycosyl hydrolase domain"/>
    <property type="match status" value="1"/>
</dbReference>
<dbReference type="AlphaFoldDB" id="A0A1H6F0E3"/>
<dbReference type="InterPro" id="IPR017853">
    <property type="entry name" value="GH"/>
</dbReference>
<dbReference type="SUPFAM" id="SSF51445">
    <property type="entry name" value="(Trans)glycosidases"/>
    <property type="match status" value="2"/>
</dbReference>
<dbReference type="InterPro" id="IPR041233">
    <property type="entry name" value="Melibiase_C"/>
</dbReference>
<dbReference type="InterPro" id="IPR000933">
    <property type="entry name" value="Glyco_hydro_29"/>
</dbReference>
<evidence type="ECO:0000256" key="3">
    <source>
        <dbReference type="ARBA" id="ARBA00022801"/>
    </source>
</evidence>
<sequence length="1254" mass="134955">MSRVLPAVLTLLAALLIAPPPARADLQHPRQAFLRDSTAGLFLHWGQRTSPQHTDCAAWEADVVSGGWTPAYWVNEAKKLHAQYIVLATFHSRLGYARPYPSSIPGSCRTSRDFLGELIDAADAQGLKVINYMTDDPQWHNEGLSSGDWLNSAAFSSHVGRTVDLTTRDGFGEFSYLQFFEQMRRYPKLAGFWIDNDNAYWERNDLYAKIYQQRPDMTISNNNEDTPIMDMISNEQKTGMTPSYDYPQAIYTALPRLIEADFKLPTAGPWWYGGSDQAVDRKLTLGRLITNAGSSVKALMAETAMVNGRFPAQQAGFNNFANTYLSEIWESLGGTEGGGYMYGGLKPGFWNDGAHGVTTIAKNDPNRHYVHVLTPPTGGTLSVRDNGYRISSVTNLRTGAAVPFTQSGGSLRLTGITSWDPYDTVFKVVSSGREGIHGGVTLSAGSSTSGHAASAAGDGDYLTYWDSNAAEPARLTFDLGSAKRVQYLAFNQREDSTVHPASGSARISGYQVHVSDDGTNWGSAVKTGTVPNARGVQFIDLTATTARYVRLTKTGHHGIARWRVDEAWAGGQYAAGATEPPPGRHEAEDATISQGVFENTHTGFSGTGYVNGDNVTGSYVQWAFPAETTGTATVRLRYANGTTANRPMTITVGGTTITRDYNGTGAWATWATDTFTVPVTAGSNTLRATATTANGNPNIDYIDLSSGAVMETASDNGLSIRPAMGWSSWSFVRRTPTEAKMKAQADALVSSGLAAKGYVYVNLDDFYQKCDANGYVVDGFGRWAVDTAKFPGGIKALADYVHAKGLKFGFYVTPGIAKNAVTANRPIEGTSYHAQDIADTSRTHKNYNCKNMYRLNFDHPGAQAFIDSWAGQMASWGVDYLKIDGVDATTIADVEAWDRALRRTGRPINFALSNNLPIAQATTWKRLANSWRTQGDVECYCGPGPNGSGFPLTDWAHVVSRFNSAASWQPYAGPGGWNDYDSLEIGNGDQVGLTADQRRSHMTHWAMAASPLLLGTDLTALTATDLTMLTNDRLIAVNQDGVAAQRIVNSGVNQVWRKRESNGDHIIALYNTGTSGNSTVSVTWSQAGFTGPAAVTNLWSGASEGTVASSYSATLRPGETRLIRARPATAVPRYEAENATISQGAAESNHASYSGTGFVNYDNLVGSYVEFTVNAAQAGNATVTLRYANGTTANRPMAITTGGTTITRDYNGTGAWATWATDTFTLPLTAGANTVRATATTAGGGPNVDYIDVS</sequence>
<protein>
    <recommendedName>
        <fullName evidence="5">Alpha-galactosidase</fullName>
        <ecNumber evidence="5">3.2.1.22</ecNumber>
    </recommendedName>
    <alternativeName>
        <fullName evidence="5">Melibiase</fullName>
    </alternativeName>
</protein>
<accession>A0A1H6F0E3</accession>
<dbReference type="EMBL" id="FNVT01000028">
    <property type="protein sequence ID" value="SEH02609.1"/>
    <property type="molecule type" value="Genomic_DNA"/>
</dbReference>
<dbReference type="EC" id="3.2.1.22" evidence="5"/>
<dbReference type="GO" id="GO:0030246">
    <property type="term" value="F:carbohydrate binding"/>
    <property type="evidence" value="ECO:0007669"/>
    <property type="project" value="InterPro"/>
</dbReference>
<proteinExistence type="inferred from homology"/>
<keyword evidence="2 6" id="KW-0732">Signal</keyword>
<dbReference type="PROSITE" id="PS50022">
    <property type="entry name" value="FA58C_3"/>
    <property type="match status" value="1"/>
</dbReference>
<evidence type="ECO:0000256" key="6">
    <source>
        <dbReference type="SAM" id="SignalP"/>
    </source>
</evidence>
<feature type="domain" description="CBM6" evidence="8">
    <location>
        <begin position="1132"/>
        <end position="1254"/>
    </location>
</feature>
<evidence type="ECO:0000256" key="4">
    <source>
        <dbReference type="ARBA" id="ARBA00023295"/>
    </source>
</evidence>
<dbReference type="PANTHER" id="PTHR11452:SF75">
    <property type="entry name" value="ALPHA-GALACTOSIDASE MEL1"/>
    <property type="match status" value="1"/>
</dbReference>
<dbReference type="InterPro" id="IPR005084">
    <property type="entry name" value="CBM6"/>
</dbReference>
<dbReference type="Gene3D" id="3.20.20.80">
    <property type="entry name" value="Glycosidases"/>
    <property type="match status" value="1"/>
</dbReference>
<dbReference type="Pfam" id="PF00754">
    <property type="entry name" value="F5_F8_type_C"/>
    <property type="match status" value="1"/>
</dbReference>
<keyword evidence="5" id="KW-1015">Disulfide bond</keyword>
<evidence type="ECO:0000256" key="5">
    <source>
        <dbReference type="RuleBase" id="RU361168"/>
    </source>
</evidence>
<dbReference type="PANTHER" id="PTHR11452">
    <property type="entry name" value="ALPHA-GALACTOSIDASE/ALPHA-N-ACETYLGALACTOSAMINIDASE"/>
    <property type="match status" value="1"/>
</dbReference>
<dbReference type="Proteomes" id="UP000236732">
    <property type="component" value="Unassembled WGS sequence"/>
</dbReference>
<dbReference type="Pfam" id="PF03422">
    <property type="entry name" value="CBM_6"/>
    <property type="match status" value="2"/>
</dbReference>
<dbReference type="RefSeq" id="WP_103963645.1">
    <property type="nucleotide sequence ID" value="NZ_FNVT01000028.1"/>
</dbReference>
<dbReference type="PRINTS" id="PR00740">
    <property type="entry name" value="GLHYDRLASE27"/>
</dbReference>
<dbReference type="InterPro" id="IPR013780">
    <property type="entry name" value="Glyco_hydro_b"/>
</dbReference>
<evidence type="ECO:0000259" key="7">
    <source>
        <dbReference type="PROSITE" id="PS50022"/>
    </source>
</evidence>
<dbReference type="SUPFAM" id="SSF49785">
    <property type="entry name" value="Galactose-binding domain-like"/>
    <property type="match status" value="3"/>
</dbReference>